<name>H9UJ17_SPIAZ</name>
<organism evidence="1 2">
    <name type="scientific">Spirochaeta africana (strain ATCC 700263 / DSM 8902 / Z-7692)</name>
    <dbReference type="NCBI Taxonomy" id="889378"/>
    <lineage>
        <taxon>Bacteria</taxon>
        <taxon>Pseudomonadati</taxon>
        <taxon>Spirochaetota</taxon>
        <taxon>Spirochaetia</taxon>
        <taxon>Spirochaetales</taxon>
        <taxon>Spirochaetaceae</taxon>
        <taxon>Spirochaeta</taxon>
    </lineage>
</organism>
<accession>H9UJ17</accession>
<keyword evidence="2" id="KW-1185">Reference proteome</keyword>
<evidence type="ECO:0000313" key="1">
    <source>
        <dbReference type="EMBL" id="AFG37510.1"/>
    </source>
</evidence>
<dbReference type="STRING" id="889378.Spiaf_1447"/>
<sequence length="309" mass="36493">MSDRLKNEAFEDFNKARSREVFSRILSLLRLTDHSLLSLDEVRELLKPRGESYRGLQVVPINKIVGSEGRYRDFNKRFLPRHEHLRNRWARVDQAHLSSIILPPIQLYEIGGVYFVRDGNHRVSVAAMQGVQAIDAEVISLNSEVSIHPDMTKDDLLHSVLQYEKQQFYATIPFHQVVPDYDLEFSAPGRYAEVIQHIYAHKYYINQNYTEEIPLEKAIESWYENVFKPITEIVTAHGLSARFPGRTAADVYVWAVRHWHELKEKYGEAYPIQQAVMDFSERYGKDWWPRWKDRFRDGARRLKRLFFHS</sequence>
<protein>
    <recommendedName>
        <fullName evidence="3">Transcriptional regulator</fullName>
    </recommendedName>
</protein>
<dbReference type="eggNOG" id="COG1475">
    <property type="taxonomic scope" value="Bacteria"/>
</dbReference>
<dbReference type="AlphaFoldDB" id="H9UJ17"/>
<dbReference type="PATRIC" id="fig|889378.3.peg.1440"/>
<dbReference type="HOGENOM" id="CLU_061968_0_0_12"/>
<proteinExistence type="predicted"/>
<dbReference type="SUPFAM" id="SSF110849">
    <property type="entry name" value="ParB/Sulfiredoxin"/>
    <property type="match status" value="1"/>
</dbReference>
<dbReference type="Proteomes" id="UP000007383">
    <property type="component" value="Chromosome"/>
</dbReference>
<dbReference type="EMBL" id="CP003282">
    <property type="protein sequence ID" value="AFG37510.1"/>
    <property type="molecule type" value="Genomic_DNA"/>
</dbReference>
<reference evidence="2" key="1">
    <citation type="journal article" date="2013" name="Stand. Genomic Sci.">
        <title>Complete genome sequence of the halophilic bacterium Spirochaeta africana type strain (Z-7692(T)) from the alkaline Lake Magadi in the East African Rift.</title>
        <authorList>
            <person name="Liolos K."/>
            <person name="Abt B."/>
            <person name="Scheuner C."/>
            <person name="Teshima H."/>
            <person name="Held B."/>
            <person name="Lapidus A."/>
            <person name="Nolan M."/>
            <person name="Lucas S."/>
            <person name="Deshpande S."/>
            <person name="Cheng J.F."/>
            <person name="Tapia R."/>
            <person name="Goodwin L.A."/>
            <person name="Pitluck S."/>
            <person name="Pagani I."/>
            <person name="Ivanova N."/>
            <person name="Mavromatis K."/>
            <person name="Mikhailova N."/>
            <person name="Huntemann M."/>
            <person name="Pati A."/>
            <person name="Chen A."/>
            <person name="Palaniappan K."/>
            <person name="Land M."/>
            <person name="Rohde M."/>
            <person name="Tindall B.J."/>
            <person name="Detter J.C."/>
            <person name="Goker M."/>
            <person name="Bristow J."/>
            <person name="Eisen J.A."/>
            <person name="Markowitz V."/>
            <person name="Hugenholtz P."/>
            <person name="Woyke T."/>
            <person name="Klenk H.P."/>
            <person name="Kyrpides N.C."/>
        </authorList>
    </citation>
    <scope>NUCLEOTIDE SEQUENCE</scope>
    <source>
        <strain evidence="2">ATCC 700263 / DSM 8902 / Z-7692</strain>
    </source>
</reference>
<evidence type="ECO:0000313" key="2">
    <source>
        <dbReference type="Proteomes" id="UP000007383"/>
    </source>
</evidence>
<gene>
    <name evidence="1" type="ordered locus">Spiaf_1447</name>
</gene>
<dbReference type="KEGG" id="sfc:Spiaf_1447"/>
<evidence type="ECO:0008006" key="3">
    <source>
        <dbReference type="Google" id="ProtNLM"/>
    </source>
</evidence>
<dbReference type="InterPro" id="IPR036086">
    <property type="entry name" value="ParB/Sulfiredoxin_sf"/>
</dbReference>
<dbReference type="RefSeq" id="WP_014455494.1">
    <property type="nucleotide sequence ID" value="NC_017098.1"/>
</dbReference>